<dbReference type="KEGG" id="mkc:kam1_323"/>
<protein>
    <recommendedName>
        <fullName evidence="5">Enzyme of heme biosynthesis</fullName>
    </recommendedName>
</protein>
<dbReference type="AlphaFoldDB" id="A0A516TK37"/>
<keyword evidence="2" id="KW-0732">Signal</keyword>
<dbReference type="Proteomes" id="UP000315925">
    <property type="component" value="Chromosome"/>
</dbReference>
<reference evidence="4" key="1">
    <citation type="submission" date="2019-03" db="EMBL/GenBank/DDBJ databases">
        <title>Complete genome of Methylacidiphilum kamchatkense Kam1.</title>
        <authorList>
            <person name="Kruse T."/>
            <person name="Murarilal Ratnadevi C."/>
            <person name="Erikstad H.-A."/>
            <person name="Birkeland N.-K."/>
        </authorList>
    </citation>
    <scope>NUCLEOTIDE SEQUENCE [LARGE SCALE GENOMIC DNA]</scope>
    <source>
        <strain evidence="4">kam1</strain>
    </source>
</reference>
<evidence type="ECO:0000256" key="1">
    <source>
        <dbReference type="SAM" id="Coils"/>
    </source>
</evidence>
<name>A0A516TK37_9BACT</name>
<accession>A0A516TK37</accession>
<organism evidence="3 4">
    <name type="scientific">Methylacidiphilum kamchatkense Kam1</name>
    <dbReference type="NCBI Taxonomy" id="1202785"/>
    <lineage>
        <taxon>Bacteria</taxon>
        <taxon>Pseudomonadati</taxon>
        <taxon>Verrucomicrobiota</taxon>
        <taxon>Methylacidiphilae</taxon>
        <taxon>Methylacidiphilales</taxon>
        <taxon>Methylacidiphilaceae</taxon>
        <taxon>Methylacidiphilum (ex Ratnadevi et al. 2023)</taxon>
    </lineage>
</organism>
<dbReference type="EMBL" id="CP037899">
    <property type="protein sequence ID" value="QDQ41576.1"/>
    <property type="molecule type" value="Genomic_DNA"/>
</dbReference>
<dbReference type="PROSITE" id="PS51257">
    <property type="entry name" value="PROKAR_LIPOPROTEIN"/>
    <property type="match status" value="1"/>
</dbReference>
<feature type="chain" id="PRO_5022208790" description="Enzyme of heme biosynthesis" evidence="2">
    <location>
        <begin position="23"/>
        <end position="127"/>
    </location>
</feature>
<evidence type="ECO:0000313" key="4">
    <source>
        <dbReference type="Proteomes" id="UP000315925"/>
    </source>
</evidence>
<gene>
    <name evidence="3" type="ORF">kam1_323</name>
</gene>
<sequence>MPFFWKIFLFVVLTFLSLGGCTGEQQASFAKNKIEEYKQNPTKENKEEAQAALAELDAAIYKLEAQISKEEGETKKEDQRRLNDLKKKRAELSSDFTKAKADALLKDIKDFFQNPPFFNKTKDNKNP</sequence>
<feature type="coiled-coil region" evidence="1">
    <location>
        <begin position="46"/>
        <end position="102"/>
    </location>
</feature>
<dbReference type="OrthoDB" id="196591at2"/>
<proteinExistence type="predicted"/>
<evidence type="ECO:0000313" key="3">
    <source>
        <dbReference type="EMBL" id="QDQ41576.1"/>
    </source>
</evidence>
<feature type="signal peptide" evidence="2">
    <location>
        <begin position="1"/>
        <end position="22"/>
    </location>
</feature>
<keyword evidence="1" id="KW-0175">Coiled coil</keyword>
<dbReference type="RefSeq" id="WP_079254284.1">
    <property type="nucleotide sequence ID" value="NZ_CP037899.1"/>
</dbReference>
<evidence type="ECO:0008006" key="5">
    <source>
        <dbReference type="Google" id="ProtNLM"/>
    </source>
</evidence>
<evidence type="ECO:0000256" key="2">
    <source>
        <dbReference type="SAM" id="SignalP"/>
    </source>
</evidence>